<dbReference type="Gene3D" id="3.40.80.10">
    <property type="entry name" value="Peptidoglycan recognition protein-like"/>
    <property type="match status" value="1"/>
</dbReference>
<dbReference type="PANTHER" id="PTHR11022">
    <property type="entry name" value="PEPTIDOGLYCAN RECOGNITION PROTEIN"/>
    <property type="match status" value="1"/>
</dbReference>
<feature type="chain" id="PRO_5002108175" evidence="3">
    <location>
        <begin position="21"/>
        <end position="678"/>
    </location>
</feature>
<dbReference type="STRING" id="161899.CSING_12460"/>
<dbReference type="GO" id="GO:0009253">
    <property type="term" value="P:peptidoglycan catabolic process"/>
    <property type="evidence" value="ECO:0007669"/>
    <property type="project" value="InterPro"/>
</dbReference>
<dbReference type="InterPro" id="IPR015510">
    <property type="entry name" value="PGRP"/>
</dbReference>
<dbReference type="InterPro" id="IPR036505">
    <property type="entry name" value="Amidase/PGRP_sf"/>
</dbReference>
<dbReference type="CDD" id="cd06583">
    <property type="entry name" value="PGRP"/>
    <property type="match status" value="1"/>
</dbReference>
<evidence type="ECO:0000259" key="5">
    <source>
        <dbReference type="SMART" id="SM00701"/>
    </source>
</evidence>
<feature type="signal peptide" evidence="3">
    <location>
        <begin position="1"/>
        <end position="20"/>
    </location>
</feature>
<dbReference type="Pfam" id="PF08310">
    <property type="entry name" value="LGFP"/>
    <property type="match status" value="2"/>
</dbReference>
<protein>
    <submittedName>
        <fullName evidence="6">Uncharacterized protein potentially involved in peptidoglycan biosynthesis</fullName>
    </submittedName>
</protein>
<dbReference type="Proteomes" id="UP000031890">
    <property type="component" value="Chromosome"/>
</dbReference>
<dbReference type="InterPro" id="IPR013207">
    <property type="entry name" value="LGFP"/>
</dbReference>
<evidence type="ECO:0000256" key="1">
    <source>
        <dbReference type="ARBA" id="ARBA00007553"/>
    </source>
</evidence>
<comment type="similarity">
    <text evidence="1">Belongs to the N-acetylmuramoyl-L-alanine amidase 2 family.</text>
</comment>
<organism evidence="6 7">
    <name type="scientific">Corynebacterium singulare</name>
    <dbReference type="NCBI Taxonomy" id="161899"/>
    <lineage>
        <taxon>Bacteria</taxon>
        <taxon>Bacillati</taxon>
        <taxon>Actinomycetota</taxon>
        <taxon>Actinomycetes</taxon>
        <taxon>Mycobacteriales</taxon>
        <taxon>Corynebacteriaceae</taxon>
        <taxon>Corynebacterium</taxon>
    </lineage>
</organism>
<dbReference type="SMART" id="SM00644">
    <property type="entry name" value="Ami_2"/>
    <property type="match status" value="1"/>
</dbReference>
<dbReference type="KEGG" id="csx:CSING_12460"/>
<dbReference type="InterPro" id="IPR002502">
    <property type="entry name" value="Amidase_domain"/>
</dbReference>
<reference evidence="6 7" key="1">
    <citation type="journal article" date="2015" name="Genome Announc.">
        <title>Complete Genome Sequence and Annotation of Corynebacterium singulare DSM 44357, Isolated from a Human Semen Specimen.</title>
        <authorList>
            <person name="Merten M."/>
            <person name="Brinkrolf K."/>
            <person name="Albersmeier A."/>
            <person name="Kutter Y."/>
            <person name="Ruckert C."/>
            <person name="Tauch A."/>
        </authorList>
    </citation>
    <scope>NUCLEOTIDE SEQUENCE [LARGE SCALE GENOMIC DNA]</scope>
    <source>
        <strain evidence="6">IBS B52218</strain>
    </source>
</reference>
<evidence type="ECO:0000259" key="4">
    <source>
        <dbReference type="SMART" id="SM00644"/>
    </source>
</evidence>
<gene>
    <name evidence="6" type="ORF">CSING_12460</name>
</gene>
<dbReference type="OrthoDB" id="514320at2"/>
<dbReference type="RefSeq" id="WP_052471431.1">
    <property type="nucleotide sequence ID" value="NZ_CP010827.1"/>
</dbReference>
<evidence type="ECO:0000256" key="2">
    <source>
        <dbReference type="SAM" id="MobiDB-lite"/>
    </source>
</evidence>
<dbReference type="SMART" id="SM00701">
    <property type="entry name" value="PGRP"/>
    <property type="match status" value="1"/>
</dbReference>
<accession>A0A0B6EU26</accession>
<dbReference type="SUPFAM" id="SSF55846">
    <property type="entry name" value="N-acetylmuramoyl-L-alanine amidase-like"/>
    <property type="match status" value="1"/>
</dbReference>
<feature type="compositionally biased region" description="Low complexity" evidence="2">
    <location>
        <begin position="477"/>
        <end position="496"/>
    </location>
</feature>
<dbReference type="PANTHER" id="PTHR11022:SF41">
    <property type="entry name" value="PEPTIDOGLYCAN-RECOGNITION PROTEIN LC-RELATED"/>
    <property type="match status" value="1"/>
</dbReference>
<keyword evidence="3" id="KW-0732">Signal</keyword>
<dbReference type="HOGENOM" id="CLU_018529_1_1_11"/>
<dbReference type="GO" id="GO:0008270">
    <property type="term" value="F:zinc ion binding"/>
    <property type="evidence" value="ECO:0007669"/>
    <property type="project" value="InterPro"/>
</dbReference>
<dbReference type="GO" id="GO:0008745">
    <property type="term" value="F:N-acetylmuramoyl-L-alanine amidase activity"/>
    <property type="evidence" value="ECO:0007669"/>
    <property type="project" value="InterPro"/>
</dbReference>
<feature type="region of interest" description="Disordered" evidence="2">
    <location>
        <begin position="464"/>
        <end position="513"/>
    </location>
</feature>
<dbReference type="InterPro" id="IPR006619">
    <property type="entry name" value="PGRP_domain_met/bac"/>
</dbReference>
<dbReference type="Pfam" id="PF01510">
    <property type="entry name" value="Amidase_2"/>
    <property type="match status" value="1"/>
</dbReference>
<evidence type="ECO:0000313" key="6">
    <source>
        <dbReference type="EMBL" id="AJI79982.1"/>
    </source>
</evidence>
<dbReference type="AlphaFoldDB" id="A0A0B6EU26"/>
<feature type="domain" description="N-acetylmuramoyl-L-alanine amidase" evidence="4">
    <location>
        <begin position="275"/>
        <end position="439"/>
    </location>
</feature>
<sequence>MHLKRRLVATKSRWSTPIIAAVTSIAVVSTAALGGHTILQTQEAGSGPIEVASHSESFGSGETVVVDDPAIASQGEGSGPRAVKQFHRDETFSSFAVTWKGSRDVAAFVRAKQPDGSWSEWYDMDAMSDSNDDPSATNGTELIFVGDTNDVQVSMSNVDLVTGSNLDESFTETEVEDDAALADASPTDLAPSLAAANAAAERSANPQPAPVAYNVGEIAPVAEVADTSAEPADVEGLEAVFMDGNAQEGEVIEPTADTDGMPRVVSRAGWGADESIRCKGADYDDGVKAIALHHTAGSNNYTRAQAAAQVRATYQYHAQNLGWCDIGYNALVDKYGTIYEGRYGGLDEAVQGAHIGGFNENTWGISMIGNYEIVPPTAALLESVTDLAGWKAAISGVDPESTVQLRSGGFNGSKYPAGTYASVYGFFGHSDVHATACPGQYTIARWPQIRAAAHRKYAAIKSGTSTSTDWTDDYEDSTSTQSTTAAATATETVTATPRPSNPQPQEPMSSVGDSEIPVSTVTALVGLAATVFGIMYSRSDQQIDMDQKVGGLPVEQIPGIVTKVLSLSKNEGLKDTWTAVLNNFGPVLGLAVGGPDETSGIISQLFQNGVVLYSEETGAHALVGQIAKEWATGANATKLGLPTSDEVLTGNGKEVRVHFQGGSIVYNPATEQIQVFTD</sequence>
<evidence type="ECO:0000313" key="7">
    <source>
        <dbReference type="Proteomes" id="UP000031890"/>
    </source>
</evidence>
<evidence type="ECO:0000256" key="3">
    <source>
        <dbReference type="SAM" id="SignalP"/>
    </source>
</evidence>
<feature type="domain" description="Peptidoglycan recognition protein family" evidence="5">
    <location>
        <begin position="262"/>
        <end position="410"/>
    </location>
</feature>
<name>A0A0B6EU26_9CORY</name>
<proteinExistence type="inferred from homology"/>
<dbReference type="EMBL" id="CP010827">
    <property type="protein sequence ID" value="AJI79982.1"/>
    <property type="molecule type" value="Genomic_DNA"/>
</dbReference>